<gene>
    <name evidence="1" type="ORF">JW886_08595</name>
</gene>
<evidence type="ECO:0000313" key="2">
    <source>
        <dbReference type="Proteomes" id="UP000663608"/>
    </source>
</evidence>
<dbReference type="KEGG" id="lti:JW886_08595"/>
<accession>A0AA45KFP5</accession>
<keyword evidence="2" id="KW-1185">Reference proteome</keyword>
<proteinExistence type="predicted"/>
<dbReference type="Proteomes" id="UP000663608">
    <property type="component" value="Chromosome"/>
</dbReference>
<sequence>MIGSKETGNEDQELAHFAEELIDRFRERYNSSDYRTFECNFIEGFVSEFVMESHDKIQTAEDTIDDELMIVSFVDHAHAYMTGAMHEVKQYHQIFTQLCEHYYEKGYLQEALYQDREYLKMVQNILKEVHLEVKLSLKTK</sequence>
<name>A0AA45KFP5_9LACT</name>
<protein>
    <submittedName>
        <fullName evidence="1">Uncharacterized protein</fullName>
    </submittedName>
</protein>
<dbReference type="EMBL" id="CP070872">
    <property type="protein sequence ID" value="QSE76508.1"/>
    <property type="molecule type" value="Genomic_DNA"/>
</dbReference>
<organism evidence="1 2">
    <name type="scientific">Lactococcus taiwanensis</name>
    <dbReference type="NCBI Taxonomy" id="1151742"/>
    <lineage>
        <taxon>Bacteria</taxon>
        <taxon>Bacillati</taxon>
        <taxon>Bacillota</taxon>
        <taxon>Bacilli</taxon>
        <taxon>Lactobacillales</taxon>
        <taxon>Streptococcaceae</taxon>
        <taxon>Lactococcus</taxon>
    </lineage>
</organism>
<reference evidence="1 2" key="1">
    <citation type="submission" date="2021-02" db="EMBL/GenBank/DDBJ databases">
        <title>Complete genome sequence of Lactococcus lactis strain K_LL004.</title>
        <authorList>
            <person name="Kim H.B."/>
        </authorList>
    </citation>
    <scope>NUCLEOTIDE SEQUENCE [LARGE SCALE GENOMIC DNA]</scope>
    <source>
        <strain evidence="1 2">K_LL004</strain>
    </source>
</reference>
<evidence type="ECO:0000313" key="1">
    <source>
        <dbReference type="EMBL" id="QSE76508.1"/>
    </source>
</evidence>
<dbReference type="RefSeq" id="WP_205871867.1">
    <property type="nucleotide sequence ID" value="NZ_CP070872.1"/>
</dbReference>
<dbReference type="AlphaFoldDB" id="A0AA45KFP5"/>